<organism evidence="9 10">
    <name type="scientific">Allobacillus salarius</name>
    <dbReference type="NCBI Taxonomy" id="1955272"/>
    <lineage>
        <taxon>Bacteria</taxon>
        <taxon>Bacillati</taxon>
        <taxon>Bacillota</taxon>
        <taxon>Bacilli</taxon>
        <taxon>Bacillales</taxon>
        <taxon>Bacillaceae</taxon>
        <taxon>Allobacillus</taxon>
    </lineage>
</organism>
<evidence type="ECO:0000259" key="7">
    <source>
        <dbReference type="Pfam" id="PF00675"/>
    </source>
</evidence>
<dbReference type="InterPro" id="IPR011249">
    <property type="entry name" value="Metalloenz_LuxS/M16"/>
</dbReference>
<comment type="similarity">
    <text evidence="1">Belongs to the peptidase M16 family.</text>
</comment>
<dbReference type="GO" id="GO:0046872">
    <property type="term" value="F:metal ion binding"/>
    <property type="evidence" value="ECO:0007669"/>
    <property type="project" value="UniProtKB-KW"/>
</dbReference>
<name>A0A556PS43_9BACI</name>
<sequence>MKELTIPRINETIYQETLPNGLTVFYYPKEDFEKTFAIFSTNYGSIDQKFTPLNSDEFTQVPDGIAHFLEHKMFEKEDGDVFQHFSERGASANAFTSFTQTAYLFSSTEDEERNVETLLDFVQDPYFTEQTVEKEKGIIEQEIRMYDDQSDWRLFFGTLQSMFENHPVRIDIAGTVDSIYTITREDLYLCYETFYHPSNMSLFVIGNFSLQEMAELVRNNQAKKEFAPIDDIKRDYGEEKDPVFKKKEVIHMPVQTPKCMVGIKDKKEHLQTSELLKNELVRELVMDLYFSKSGKYFEELYNEGLVIETLRLESYMEKSFGVTMIGGRTLKPEEFSDRVIDMLLNLKNSTISEEGFSRMKKRKYGELIRDFNELEGTANQIIHYHDLSVDYRNIFETLENLTRDDMKKVIDGWIDQDQITVCMVLPEEE</sequence>
<keyword evidence="2" id="KW-0645">Protease</keyword>
<evidence type="ECO:0000256" key="4">
    <source>
        <dbReference type="ARBA" id="ARBA00022801"/>
    </source>
</evidence>
<dbReference type="NCBIfam" id="NF047421">
    <property type="entry name" value="YfmH_fam"/>
    <property type="match status" value="1"/>
</dbReference>
<evidence type="ECO:0000256" key="1">
    <source>
        <dbReference type="ARBA" id="ARBA00007261"/>
    </source>
</evidence>
<dbReference type="GO" id="GO:0008237">
    <property type="term" value="F:metallopeptidase activity"/>
    <property type="evidence" value="ECO:0007669"/>
    <property type="project" value="UniProtKB-KW"/>
</dbReference>
<evidence type="ECO:0000256" key="6">
    <source>
        <dbReference type="ARBA" id="ARBA00023049"/>
    </source>
</evidence>
<dbReference type="PANTHER" id="PTHR43690">
    <property type="entry name" value="NARDILYSIN"/>
    <property type="match status" value="1"/>
</dbReference>
<evidence type="ECO:0000256" key="3">
    <source>
        <dbReference type="ARBA" id="ARBA00022723"/>
    </source>
</evidence>
<dbReference type="InterPro" id="IPR050626">
    <property type="entry name" value="Peptidase_M16"/>
</dbReference>
<evidence type="ECO:0000256" key="5">
    <source>
        <dbReference type="ARBA" id="ARBA00022833"/>
    </source>
</evidence>
<evidence type="ECO:0000313" key="9">
    <source>
        <dbReference type="EMBL" id="TSJ67211.1"/>
    </source>
</evidence>
<dbReference type="Pfam" id="PF05193">
    <property type="entry name" value="Peptidase_M16_C"/>
    <property type="match status" value="1"/>
</dbReference>
<proteinExistence type="inferred from homology"/>
<dbReference type="OrthoDB" id="9811314at2"/>
<dbReference type="InterPro" id="IPR007863">
    <property type="entry name" value="Peptidase_M16_C"/>
</dbReference>
<keyword evidence="5" id="KW-0862">Zinc</keyword>
<keyword evidence="3" id="KW-0479">Metal-binding</keyword>
<accession>A0A556PS43</accession>
<keyword evidence="4" id="KW-0378">Hydrolase</keyword>
<evidence type="ECO:0000259" key="8">
    <source>
        <dbReference type="Pfam" id="PF05193"/>
    </source>
</evidence>
<dbReference type="AlphaFoldDB" id="A0A556PS43"/>
<gene>
    <name evidence="9" type="ORF">FPQ13_02840</name>
</gene>
<dbReference type="Gene3D" id="3.30.830.10">
    <property type="entry name" value="Metalloenzyme, LuxS/M16 peptidase-like"/>
    <property type="match status" value="2"/>
</dbReference>
<dbReference type="PANTHER" id="PTHR43690:SF18">
    <property type="entry name" value="INSULIN-DEGRADING ENZYME-RELATED"/>
    <property type="match status" value="1"/>
</dbReference>
<evidence type="ECO:0000256" key="2">
    <source>
        <dbReference type="ARBA" id="ARBA00022670"/>
    </source>
</evidence>
<keyword evidence="10" id="KW-1185">Reference proteome</keyword>
<dbReference type="Pfam" id="PF00675">
    <property type="entry name" value="Peptidase_M16"/>
    <property type="match status" value="1"/>
</dbReference>
<feature type="domain" description="Peptidase M16 C-terminal" evidence="8">
    <location>
        <begin position="181"/>
        <end position="361"/>
    </location>
</feature>
<protein>
    <submittedName>
        <fullName evidence="9">Insulinase family protein</fullName>
    </submittedName>
</protein>
<keyword evidence="6" id="KW-0482">Metalloprotease</keyword>
<reference evidence="9 10" key="1">
    <citation type="submission" date="2019-07" db="EMBL/GenBank/DDBJ databases">
        <title>Allobacillus sp. nov. SKP isolated from shrimp paste of Euphausiacea.</title>
        <authorList>
            <person name="Kanchanasin P."/>
            <person name="Tanasupawat S."/>
            <person name="Shi W."/>
            <person name="Wu L."/>
            <person name="Ma J."/>
        </authorList>
    </citation>
    <scope>NUCLEOTIDE SEQUENCE [LARGE SCALE GENOMIC DNA]</scope>
    <source>
        <strain evidence="9 10">SKP4-8</strain>
    </source>
</reference>
<dbReference type="SUPFAM" id="SSF63411">
    <property type="entry name" value="LuxS/MPP-like metallohydrolase"/>
    <property type="match status" value="2"/>
</dbReference>
<dbReference type="InterPro" id="IPR011765">
    <property type="entry name" value="Pept_M16_N"/>
</dbReference>
<dbReference type="GO" id="GO:0006508">
    <property type="term" value="P:proteolysis"/>
    <property type="evidence" value="ECO:0007669"/>
    <property type="project" value="UniProtKB-KW"/>
</dbReference>
<feature type="domain" description="Peptidase M16 N-terminal" evidence="7">
    <location>
        <begin position="63"/>
        <end position="175"/>
    </location>
</feature>
<dbReference type="Proteomes" id="UP000316425">
    <property type="component" value="Unassembled WGS sequence"/>
</dbReference>
<comment type="caution">
    <text evidence="9">The sequence shown here is derived from an EMBL/GenBank/DDBJ whole genome shotgun (WGS) entry which is preliminary data.</text>
</comment>
<dbReference type="RefSeq" id="WP_144087801.1">
    <property type="nucleotide sequence ID" value="NZ_VMHE01000002.1"/>
</dbReference>
<evidence type="ECO:0000313" key="10">
    <source>
        <dbReference type="Proteomes" id="UP000316425"/>
    </source>
</evidence>
<dbReference type="EMBL" id="VMHE01000002">
    <property type="protein sequence ID" value="TSJ67211.1"/>
    <property type="molecule type" value="Genomic_DNA"/>
</dbReference>